<name>A0A9W8UFG3_9HYPO</name>
<protein>
    <recommendedName>
        <fullName evidence="5">Heterokaryon incompatibility domain-containing protein</fullName>
    </recommendedName>
</protein>
<evidence type="ECO:0000313" key="3">
    <source>
        <dbReference type="EMBL" id="KAJ4022698.1"/>
    </source>
</evidence>
<reference evidence="3" key="1">
    <citation type="submission" date="2022-10" db="EMBL/GenBank/DDBJ databases">
        <title>Fusarium specimens isolated from Avocado Roots.</title>
        <authorList>
            <person name="Stajich J."/>
            <person name="Roper C."/>
            <person name="Heimlech-Rivalta G."/>
        </authorList>
    </citation>
    <scope>NUCLEOTIDE SEQUENCE</scope>
    <source>
        <strain evidence="3">CF00143</strain>
    </source>
</reference>
<gene>
    <name evidence="3" type="ORF">NW766_001745</name>
</gene>
<dbReference type="Pfam" id="PF06985">
    <property type="entry name" value="HET"/>
    <property type="match status" value="1"/>
</dbReference>
<organism evidence="3 4">
    <name type="scientific">Fusarium irregulare</name>
    <dbReference type="NCBI Taxonomy" id="2494466"/>
    <lineage>
        <taxon>Eukaryota</taxon>
        <taxon>Fungi</taxon>
        <taxon>Dikarya</taxon>
        <taxon>Ascomycota</taxon>
        <taxon>Pezizomycotina</taxon>
        <taxon>Sordariomycetes</taxon>
        <taxon>Hypocreomycetidae</taxon>
        <taxon>Hypocreales</taxon>
        <taxon>Nectriaceae</taxon>
        <taxon>Fusarium</taxon>
        <taxon>Fusarium incarnatum-equiseti species complex</taxon>
    </lineage>
</organism>
<keyword evidence="4" id="KW-1185">Reference proteome</keyword>
<evidence type="ECO:0000313" key="4">
    <source>
        <dbReference type="Proteomes" id="UP001152130"/>
    </source>
</evidence>
<dbReference type="PANTHER" id="PTHR10622">
    <property type="entry name" value="HET DOMAIN-CONTAINING PROTEIN"/>
    <property type="match status" value="1"/>
</dbReference>
<dbReference type="PANTHER" id="PTHR10622:SF10">
    <property type="entry name" value="HET DOMAIN-CONTAINING PROTEIN"/>
    <property type="match status" value="1"/>
</dbReference>
<feature type="domain" description="DUF8212" evidence="2">
    <location>
        <begin position="238"/>
        <end position="265"/>
    </location>
</feature>
<evidence type="ECO:0000259" key="2">
    <source>
        <dbReference type="Pfam" id="PF26640"/>
    </source>
</evidence>
<accession>A0A9W8UFG3</accession>
<evidence type="ECO:0000259" key="1">
    <source>
        <dbReference type="Pfam" id="PF06985"/>
    </source>
</evidence>
<evidence type="ECO:0008006" key="5">
    <source>
        <dbReference type="Google" id="ProtNLM"/>
    </source>
</evidence>
<dbReference type="InterPro" id="IPR058525">
    <property type="entry name" value="DUF8212"/>
</dbReference>
<sequence length="596" mass="67821">MRLINTYTRAFEEFCPSKIPKYAILSHTWGQEEVTFNDWADPTSVIKKLGFIKVIEACEQAKNDDYSYIWIDTNCIDKSSSAELTEAINSMFAWYSQADVCYAYLSDVPTFKPLSYAKEFRESRWFKRGWTLQELLAPNCVVFYAADWSRIGTRSTLVRDIAEATGIGIRYLCPFQQPVTPTSEDWSGIRIPVCHEASVAERMSWLSRRETTRIEDMAYCMLGIFGIHMPLVYGEGPRAFLRLQEEIMKISDDHSIFCWSWAINENQGSLLASRPHSFLDASSYRRRRHGSGVKPSPYSIANSGLSIRLPLIQCWSPDCYIAVLNVEVAGTRKSVGIALRRQRGTIIYTKASQPDVPIPLALKDHQHLSPTDLYIPIRHADSESTRTRVITRHNQCKFGALLSFGLLRDLSARQTFGAIQTFPPDRFSDDDSILVISPTRHEQVPGPNWLQSMTKGGSSFLGAIVGFTSPRGTEMIVFVITITRSDYYLVPRWHYCDLARFLSKSEIDDIRMNRPLPQESFQTFKKILSDPDHAEKVNASGPEGLLSIEQADLGFTTTDSSMLTHFHLCQLKRRNEMSKTLHSNMLHLPSFELTEI</sequence>
<dbReference type="InterPro" id="IPR010730">
    <property type="entry name" value="HET"/>
</dbReference>
<comment type="caution">
    <text evidence="3">The sequence shown here is derived from an EMBL/GenBank/DDBJ whole genome shotgun (WGS) entry which is preliminary data.</text>
</comment>
<feature type="domain" description="Heterokaryon incompatibility" evidence="1">
    <location>
        <begin position="22"/>
        <end position="107"/>
    </location>
</feature>
<proteinExistence type="predicted"/>
<dbReference type="EMBL" id="JAPDHF010000002">
    <property type="protein sequence ID" value="KAJ4022698.1"/>
    <property type="molecule type" value="Genomic_DNA"/>
</dbReference>
<dbReference type="OrthoDB" id="20872at2759"/>
<dbReference type="Proteomes" id="UP001152130">
    <property type="component" value="Unassembled WGS sequence"/>
</dbReference>
<dbReference type="Pfam" id="PF26640">
    <property type="entry name" value="DUF8212"/>
    <property type="match status" value="1"/>
</dbReference>
<dbReference type="AlphaFoldDB" id="A0A9W8UFG3"/>